<dbReference type="EMBL" id="LAZR01001824">
    <property type="protein sequence ID" value="KKN38484.1"/>
    <property type="molecule type" value="Genomic_DNA"/>
</dbReference>
<accession>A0A0F9Q7N7</accession>
<protein>
    <submittedName>
        <fullName evidence="1">Uncharacterized protein</fullName>
    </submittedName>
</protein>
<name>A0A0F9Q7N7_9ZZZZ</name>
<sequence>MFCINRYRRSGQTSISIHRWFVKGCKRWFRVTAHYGPYEPSEQVGLFYKRQPAVHVRPSNPCVAKVIRPVGCPPDSSRGRHWKRRVL</sequence>
<organism evidence="1">
    <name type="scientific">marine sediment metagenome</name>
    <dbReference type="NCBI Taxonomy" id="412755"/>
    <lineage>
        <taxon>unclassified sequences</taxon>
        <taxon>metagenomes</taxon>
        <taxon>ecological metagenomes</taxon>
    </lineage>
</organism>
<reference evidence="1" key="1">
    <citation type="journal article" date="2015" name="Nature">
        <title>Complex archaea that bridge the gap between prokaryotes and eukaryotes.</title>
        <authorList>
            <person name="Spang A."/>
            <person name="Saw J.H."/>
            <person name="Jorgensen S.L."/>
            <person name="Zaremba-Niedzwiedzka K."/>
            <person name="Martijn J."/>
            <person name="Lind A.E."/>
            <person name="van Eijk R."/>
            <person name="Schleper C."/>
            <person name="Guy L."/>
            <person name="Ettema T.J."/>
        </authorList>
    </citation>
    <scope>NUCLEOTIDE SEQUENCE</scope>
</reference>
<evidence type="ECO:0000313" key="1">
    <source>
        <dbReference type="EMBL" id="KKN38484.1"/>
    </source>
</evidence>
<comment type="caution">
    <text evidence="1">The sequence shown here is derived from an EMBL/GenBank/DDBJ whole genome shotgun (WGS) entry which is preliminary data.</text>
</comment>
<dbReference type="AlphaFoldDB" id="A0A0F9Q7N7"/>
<gene>
    <name evidence="1" type="ORF">LCGC14_0752880</name>
</gene>
<proteinExistence type="predicted"/>